<gene>
    <name evidence="2" type="ORF">BpHYR1_026714</name>
</gene>
<reference evidence="2 3" key="1">
    <citation type="journal article" date="2018" name="Sci. Rep.">
        <title>Genomic signatures of local adaptation to the degree of environmental predictability in rotifers.</title>
        <authorList>
            <person name="Franch-Gras L."/>
            <person name="Hahn C."/>
            <person name="Garcia-Roger E.M."/>
            <person name="Carmona M.J."/>
            <person name="Serra M."/>
            <person name="Gomez A."/>
        </authorList>
    </citation>
    <scope>NUCLEOTIDE SEQUENCE [LARGE SCALE GENOMIC DNA]</scope>
    <source>
        <strain evidence="2">HYR1</strain>
    </source>
</reference>
<accession>A0A3M7SIA7</accession>
<proteinExistence type="predicted"/>
<feature type="compositionally biased region" description="Basic and acidic residues" evidence="1">
    <location>
        <begin position="38"/>
        <end position="48"/>
    </location>
</feature>
<dbReference type="STRING" id="10195.A0A3M7SIA7"/>
<name>A0A3M7SIA7_BRAPC</name>
<evidence type="ECO:0000313" key="3">
    <source>
        <dbReference type="Proteomes" id="UP000276133"/>
    </source>
</evidence>
<dbReference type="EMBL" id="REGN01001320">
    <property type="protein sequence ID" value="RNA35491.1"/>
    <property type="molecule type" value="Genomic_DNA"/>
</dbReference>
<organism evidence="2 3">
    <name type="scientific">Brachionus plicatilis</name>
    <name type="common">Marine rotifer</name>
    <name type="synonym">Brachionus muelleri</name>
    <dbReference type="NCBI Taxonomy" id="10195"/>
    <lineage>
        <taxon>Eukaryota</taxon>
        <taxon>Metazoa</taxon>
        <taxon>Spiralia</taxon>
        <taxon>Gnathifera</taxon>
        <taxon>Rotifera</taxon>
        <taxon>Eurotatoria</taxon>
        <taxon>Monogononta</taxon>
        <taxon>Pseudotrocha</taxon>
        <taxon>Ploima</taxon>
        <taxon>Brachionidae</taxon>
        <taxon>Brachionus</taxon>
    </lineage>
</organism>
<sequence>MSRRKAALQDLELLRNTDDARSEVSDDNDNDYEDNDFKEEMETLKTEYDSDEDSDNIEPGEETTIDKTSKNGTIWVRLDDGEETNLKKKLNFNEKVGPTSYAARHINETKLSAFFMMFDLSMINLILNCTNCHSKAVDPKLSFTKEDILAFIGVLYARGLKSVDKKHNEIKLLHISPNVSIEPKYYIQGLVLCLIEAVLRAIKNSPLILFLRLKGG</sequence>
<feature type="compositionally biased region" description="Acidic residues" evidence="1">
    <location>
        <begin position="49"/>
        <end position="63"/>
    </location>
</feature>
<feature type="compositionally biased region" description="Acidic residues" evidence="1">
    <location>
        <begin position="25"/>
        <end position="37"/>
    </location>
</feature>
<dbReference type="Proteomes" id="UP000276133">
    <property type="component" value="Unassembled WGS sequence"/>
</dbReference>
<evidence type="ECO:0000256" key="1">
    <source>
        <dbReference type="SAM" id="MobiDB-lite"/>
    </source>
</evidence>
<keyword evidence="3" id="KW-1185">Reference proteome</keyword>
<feature type="compositionally biased region" description="Basic and acidic residues" evidence="1">
    <location>
        <begin position="12"/>
        <end position="24"/>
    </location>
</feature>
<comment type="caution">
    <text evidence="2">The sequence shown here is derived from an EMBL/GenBank/DDBJ whole genome shotgun (WGS) entry which is preliminary data.</text>
</comment>
<evidence type="ECO:0000313" key="2">
    <source>
        <dbReference type="EMBL" id="RNA35491.1"/>
    </source>
</evidence>
<feature type="region of interest" description="Disordered" evidence="1">
    <location>
        <begin position="1"/>
        <end position="68"/>
    </location>
</feature>
<dbReference type="OrthoDB" id="8123139at2759"/>
<protein>
    <submittedName>
        <fullName evidence="2">PiggyBac transposable element-derived 3-like</fullName>
    </submittedName>
</protein>
<dbReference type="AlphaFoldDB" id="A0A3M7SIA7"/>